<dbReference type="GO" id="GO:0015031">
    <property type="term" value="P:protein transport"/>
    <property type="evidence" value="ECO:0007669"/>
    <property type="project" value="UniProtKB-KW"/>
</dbReference>
<feature type="domain" description="Mon2/Sec7/BIG1-like HDS" evidence="6">
    <location>
        <begin position="845"/>
        <end position="910"/>
    </location>
</feature>
<keyword evidence="4" id="KW-0653">Protein transport</keyword>
<dbReference type="InterPro" id="IPR015403">
    <property type="entry name" value="Mon2/Sec7/BIG1-like_HDS"/>
</dbReference>
<keyword evidence="3" id="KW-0698">rRNA processing</keyword>
<dbReference type="Proteomes" id="UP000326939">
    <property type="component" value="Chromosome 13"/>
</dbReference>
<feature type="domain" description="Mon2/Sec7/BIG1-like HUS" evidence="7">
    <location>
        <begin position="231"/>
        <end position="378"/>
    </location>
</feature>
<evidence type="ECO:0000256" key="4">
    <source>
        <dbReference type="ARBA" id="ARBA00022927"/>
    </source>
</evidence>
<name>A0A5N5KGD8_9ROSI</name>
<dbReference type="Pfam" id="PF16206">
    <property type="entry name" value="Mon2_C"/>
    <property type="match status" value="2"/>
</dbReference>
<evidence type="ECO:0000313" key="10">
    <source>
        <dbReference type="EMBL" id="KAB5529405.1"/>
    </source>
</evidence>
<dbReference type="InterPro" id="IPR032691">
    <property type="entry name" value="Mon2/Sec7/BIG1-like_HUS"/>
</dbReference>
<dbReference type="InterPro" id="IPR032817">
    <property type="entry name" value="Mon2_C"/>
</dbReference>
<feature type="compositionally biased region" description="Basic and acidic residues" evidence="5">
    <location>
        <begin position="1357"/>
        <end position="1367"/>
    </location>
</feature>
<evidence type="ECO:0000256" key="1">
    <source>
        <dbReference type="ARBA" id="ARBA00006524"/>
    </source>
</evidence>
<dbReference type="PANTHER" id="PTHR34199">
    <property type="entry name" value="NUMOD3 MOTIF FAMILY PROTEIN, EXPRESSED"/>
    <property type="match status" value="1"/>
</dbReference>
<proteinExistence type="inferred from homology"/>
<feature type="domain" description="Mon2 C-terminal" evidence="8">
    <location>
        <begin position="1402"/>
        <end position="1656"/>
    </location>
</feature>
<feature type="domain" description="Mon2 C-terminal" evidence="8">
    <location>
        <begin position="951"/>
        <end position="1211"/>
    </location>
</feature>
<organism evidence="10 11">
    <name type="scientific">Salix brachista</name>
    <dbReference type="NCBI Taxonomy" id="2182728"/>
    <lineage>
        <taxon>Eukaryota</taxon>
        <taxon>Viridiplantae</taxon>
        <taxon>Streptophyta</taxon>
        <taxon>Embryophyta</taxon>
        <taxon>Tracheophyta</taxon>
        <taxon>Spermatophyta</taxon>
        <taxon>Magnoliopsida</taxon>
        <taxon>eudicotyledons</taxon>
        <taxon>Gunneridae</taxon>
        <taxon>Pentapetalae</taxon>
        <taxon>rosids</taxon>
        <taxon>fabids</taxon>
        <taxon>Malpighiales</taxon>
        <taxon>Salicaceae</taxon>
        <taxon>Saliceae</taxon>
        <taxon>Salix</taxon>
    </lineage>
</organism>
<dbReference type="Pfam" id="PF10273">
    <property type="entry name" value="WGG"/>
    <property type="match status" value="1"/>
</dbReference>
<evidence type="ECO:0000313" key="11">
    <source>
        <dbReference type="Proteomes" id="UP000326939"/>
    </source>
</evidence>
<comment type="similarity">
    <text evidence="1">Belongs to the TSR2 family.</text>
</comment>
<dbReference type="InterPro" id="IPR032629">
    <property type="entry name" value="DCB_dom"/>
</dbReference>
<evidence type="ECO:0000259" key="8">
    <source>
        <dbReference type="Pfam" id="PF16206"/>
    </source>
</evidence>
<reference evidence="11" key="1">
    <citation type="journal article" date="2019" name="Gigascience">
        <title>De novo genome assembly of the endangered Acer yangbiense, a plant species with extremely small populations endemic to Yunnan Province, China.</title>
        <authorList>
            <person name="Yang J."/>
            <person name="Wariss H.M."/>
            <person name="Tao L."/>
            <person name="Zhang R."/>
            <person name="Yun Q."/>
            <person name="Hollingsworth P."/>
            <person name="Dao Z."/>
            <person name="Luo G."/>
            <person name="Guo H."/>
            <person name="Ma Y."/>
            <person name="Sun W."/>
        </authorList>
    </citation>
    <scope>NUCLEOTIDE SEQUENCE [LARGE SCALE GENOMIC DNA]</scope>
    <source>
        <strain evidence="11">cv. br00</strain>
    </source>
</reference>
<feature type="compositionally biased region" description="Acidic residues" evidence="5">
    <location>
        <begin position="1936"/>
        <end position="1946"/>
    </location>
</feature>
<dbReference type="Pfam" id="PF16213">
    <property type="entry name" value="DCB"/>
    <property type="match status" value="1"/>
</dbReference>
<evidence type="ECO:0008006" key="12">
    <source>
        <dbReference type="Google" id="ProtNLM"/>
    </source>
</evidence>
<dbReference type="Pfam" id="PF12783">
    <property type="entry name" value="Sec7-like_HUS"/>
    <property type="match status" value="1"/>
</dbReference>
<evidence type="ECO:0000256" key="5">
    <source>
        <dbReference type="SAM" id="MobiDB-lite"/>
    </source>
</evidence>
<feature type="region of interest" description="Disordered" evidence="5">
    <location>
        <begin position="1346"/>
        <end position="1369"/>
    </location>
</feature>
<gene>
    <name evidence="10" type="ORF">DKX38_019486</name>
</gene>
<evidence type="ECO:0000256" key="3">
    <source>
        <dbReference type="ARBA" id="ARBA00022552"/>
    </source>
</evidence>
<evidence type="ECO:0000259" key="9">
    <source>
        <dbReference type="Pfam" id="PF16213"/>
    </source>
</evidence>
<dbReference type="PANTHER" id="PTHR34199:SF4">
    <property type="entry name" value="ARM REPEAT SUPERFAMILY PROTEIN"/>
    <property type="match status" value="1"/>
</dbReference>
<comment type="caution">
    <text evidence="10">The sequence shown here is derived from an EMBL/GenBank/DDBJ whole genome shotgun (WGS) entry which is preliminary data.</text>
</comment>
<protein>
    <recommendedName>
        <fullName evidence="12">Protein MON2 homolog</fullName>
    </recommendedName>
</protein>
<dbReference type="GO" id="GO:0006364">
    <property type="term" value="P:rRNA processing"/>
    <property type="evidence" value="ECO:0007669"/>
    <property type="project" value="UniProtKB-KW"/>
</dbReference>
<evidence type="ECO:0000259" key="6">
    <source>
        <dbReference type="Pfam" id="PF09324"/>
    </source>
</evidence>
<dbReference type="EMBL" id="VDCV01000013">
    <property type="protein sequence ID" value="KAB5529405.1"/>
    <property type="molecule type" value="Genomic_DNA"/>
</dbReference>
<dbReference type="InterPro" id="IPR016024">
    <property type="entry name" value="ARM-type_fold"/>
</dbReference>
<dbReference type="SUPFAM" id="SSF48371">
    <property type="entry name" value="ARM repeat"/>
    <property type="match status" value="2"/>
</dbReference>
<keyword evidence="11" id="KW-1185">Reference proteome</keyword>
<feature type="compositionally biased region" description="Basic and acidic residues" evidence="5">
    <location>
        <begin position="1974"/>
        <end position="1984"/>
    </location>
</feature>
<feature type="domain" description="Mon2/Sec7/BIG1-like dimerisation and cyclophilin-binding" evidence="9">
    <location>
        <begin position="3"/>
        <end position="170"/>
    </location>
</feature>
<sequence>MAFMAVLESDLRALSSEARRRYPAVKDGAEHAIIKLRSLSSPSEIADNEDILRIFLMACEVRTVKLSVIGLSCLQKLISHDAVAPSALREILSTLKNHAEMADESVQLKTLQTILIIFQSRLHPENEENMAQALHICLRLLENNRSFDSVRNTAAATIRQAVALIFDNVVHVESLPVGKFGSGGHISRSSSVTSDVNRSINSSESWELEIVSREQSMMRETLTNAGKLGLRLLEDLTALAAGGSAIWLRVNSLQRIFALDILEFILSNYVVIFKVLVPYEQVLRHQICSLLMTSLRTNAELEGEAGEPSFRRLVLRSVAHIIRLYNASLITECEVFLSMLVKVTCLDLPLWHRILVLEILRGFCVEARTLRTLFHNFDIISHLPAFTLKLLNLHWLNLELNLNDKKMSNEEDYLFQFHIMMHPKNTNVVEGMVKALARVVSYVQVQETSEESLAAVAGMFSSKAKGIEWILDNDASNAAVLVASEAHAITVAVEGLLGVVFTVATLTDEAMDVGELDSPRFEYEPVERYNGKTAVLCIAMVDSLWLTILDALSLILSRSQGEAIVLEILKGYQAFTQACGVLHAVEPLNSFLASLCKFTINFPNEAEKRSAVQSSGSKRSEALVEPRDSIVLTQKNVQALRTLFNVAHRLHNVLGPSWVLVLETLAALDRTIHSPHATTQEVSMPVPKLTRESSGQYSDFSILSSLNSQLFESSAMMHISAVKSLLSALCQLSHQCMLGTSVGVGSAVTQKIGSITFSVERMISILVNNLHRVEPLWDHVVGHFLELADNPNQHLRNMALNALDQSICAVLGSEQFQDYVSSRLQEISHEMEAGDSQLKLLECSVISPLRVLYSSTQNIDVRAGSLKILLHVLERHGEKLYYSWLNILEMLRSVADASEKDLVTLGFQNLRVIMNDGLTSIPADCLHVLMAVGTLSLNMATVFTAFQCMLTLPLNMLILRCVDVTGAYSTQKTELNISLTAIGLLWTTTDFIAKGLLHGPAEGKETGFHDEHSVINQMNGDMGETLSSESPDKVNERAATLSIIDCDKLLFCVFSLLQTLGADDRPEVRNAAVRTLFQTLGSHGQKLSKSMWEDCLWNYVFPAVDRAFHMAETSSKDEWQGKELGTRGGKAVHMLIHHSRNTVQKQWDETLVLVLGGIARLLRSFFPLLSDLSNFWSGWESLLFLLRNSILNGSKEVAIAAINCLQTTVFSHCSKGNLPLPYLNSILDVYGHILQKSPNYNDNAASKVKQEILHGLGELYVQAQNMFDDKMFSQLLGIIDLAVKEAIVTNDNFETEFGHVPPVLRTILEILPLLRPTEYISSMWPILLRELLQYLPKSYSSLQKEEDDARQASITDKSPDNNIRKQNEILNGTASVSPKKVEDPPRSSGSSTTIVAGIPSYLFAEKLVPVLLDLLLQAPITEKHIIFPEIIQTLGRCMTTRRDTPDGSLWRIATEGFNRIIVDDVSGFTLNCGTDLKISKTASMRIWKEVADVYEIFLVGYCGRAIPSNSLSSEALKADEALEMTVLNILGDKILKSPIDAPSEILQRLVLTMDRCASRTCSLPVETVELMPFHCSRFSLACLQMIFSLSSCDKASDWNMTRCEVSKISIVVLLTRCEYVFKRFLIDENDLGKHPMPTTRLEEIIYVLQELANLILHSETACVLPLHPYLRSGLSDDEDHEKRPHLLALFPSFCELVITREARVRELVQVLMRHITRELALEKGLEMEPEPAFLRRTEGGGGSWASCTLVAICQSNYDDRNKSVLKTKPTLSFPIETLKRNQGFTDKQQFTMESSSSINGGFSRIGSVKQLTADSISQFREGIWLILSKWSALQLAVENEWGGSGSHLLAEQLASDIFSWFSQSKEPLYIDDLESILDESMLSLNTMIEDGSIEEVAEKLMIMHEECLEGNYSSIQKLRDAGPRTGAHQHVKQAVDDDDDSEDSDSDDKMGDDGSNMIVDTPEFQLKTNLANKPVHEPRAKEAQSEDEWTVVSSRRNKGKGN</sequence>
<evidence type="ECO:0000256" key="2">
    <source>
        <dbReference type="ARBA" id="ARBA00022448"/>
    </source>
</evidence>
<feature type="region of interest" description="Disordered" evidence="5">
    <location>
        <begin position="1919"/>
        <end position="2002"/>
    </location>
</feature>
<keyword evidence="2" id="KW-0813">Transport</keyword>
<accession>A0A5N5KGD8</accession>
<dbReference type="InterPro" id="IPR019398">
    <property type="entry name" value="Pre-rRNA_process_TSR2"/>
</dbReference>
<dbReference type="Pfam" id="PF09324">
    <property type="entry name" value="Sec7-like_HDS"/>
    <property type="match status" value="1"/>
</dbReference>
<evidence type="ECO:0000259" key="7">
    <source>
        <dbReference type="Pfam" id="PF12783"/>
    </source>
</evidence>